<dbReference type="Proteomes" id="UP001497512">
    <property type="component" value="Chromosome 12"/>
</dbReference>
<dbReference type="InterPro" id="IPR001179">
    <property type="entry name" value="PPIase_FKBP_dom"/>
</dbReference>
<keyword evidence="4 5" id="KW-0413">Isomerase</keyword>
<organism evidence="8 9">
    <name type="scientific">Sphagnum troendelagicum</name>
    <dbReference type="NCBI Taxonomy" id="128251"/>
    <lineage>
        <taxon>Eukaryota</taxon>
        <taxon>Viridiplantae</taxon>
        <taxon>Streptophyta</taxon>
        <taxon>Embryophyta</taxon>
        <taxon>Bryophyta</taxon>
        <taxon>Sphagnophytina</taxon>
        <taxon>Sphagnopsida</taxon>
        <taxon>Sphagnales</taxon>
        <taxon>Sphagnaceae</taxon>
        <taxon>Sphagnum</taxon>
    </lineage>
</organism>
<dbReference type="EMBL" id="OZ019904">
    <property type="protein sequence ID" value="CAK9198305.1"/>
    <property type="molecule type" value="Genomic_DNA"/>
</dbReference>
<evidence type="ECO:0000256" key="1">
    <source>
        <dbReference type="ARBA" id="ARBA00000971"/>
    </source>
</evidence>
<name>A0ABP0TJN2_9BRYO</name>
<dbReference type="PANTHER" id="PTHR10516:SF443">
    <property type="entry name" value="FK506-BINDING PROTEIN 59-RELATED"/>
    <property type="match status" value="1"/>
</dbReference>
<evidence type="ECO:0000259" key="7">
    <source>
        <dbReference type="PROSITE" id="PS50059"/>
    </source>
</evidence>
<dbReference type="PANTHER" id="PTHR10516">
    <property type="entry name" value="PEPTIDYL-PROLYL CIS-TRANS ISOMERASE"/>
    <property type="match status" value="1"/>
</dbReference>
<evidence type="ECO:0000256" key="4">
    <source>
        <dbReference type="ARBA" id="ARBA00023235"/>
    </source>
</evidence>
<dbReference type="InterPro" id="IPR046357">
    <property type="entry name" value="PPIase_dom_sf"/>
</dbReference>
<dbReference type="PROSITE" id="PS50059">
    <property type="entry name" value="FKBP_PPIASE"/>
    <property type="match status" value="1"/>
</dbReference>
<sequence>MGIEKELIRPGTGAKPARGQTVTVQCTGFGKNRDLSQKFWSTKDPGQQPFKFKIGLGQVIKGWDEGVMGMQLGEVARLKCSPDYAYGASGFPAWGIHPNSVLVFEVEVISIA</sequence>
<evidence type="ECO:0000313" key="9">
    <source>
        <dbReference type="Proteomes" id="UP001497512"/>
    </source>
</evidence>
<proteinExistence type="predicted"/>
<evidence type="ECO:0000256" key="6">
    <source>
        <dbReference type="SAM" id="MobiDB-lite"/>
    </source>
</evidence>
<feature type="domain" description="PPIase FKBP-type" evidence="7">
    <location>
        <begin position="19"/>
        <end position="112"/>
    </location>
</feature>
<protein>
    <recommendedName>
        <fullName evidence="2 5">peptidylprolyl isomerase</fullName>
        <ecNumber evidence="2 5">5.2.1.8</ecNumber>
    </recommendedName>
</protein>
<evidence type="ECO:0000313" key="8">
    <source>
        <dbReference type="EMBL" id="CAK9198305.1"/>
    </source>
</evidence>
<reference evidence="8" key="1">
    <citation type="submission" date="2024-02" db="EMBL/GenBank/DDBJ databases">
        <authorList>
            <consortium name="ELIXIR-Norway"/>
            <consortium name="Elixir Norway"/>
        </authorList>
    </citation>
    <scope>NUCLEOTIDE SEQUENCE</scope>
</reference>
<keyword evidence="3 5" id="KW-0697">Rotamase</keyword>
<keyword evidence="9" id="KW-1185">Reference proteome</keyword>
<dbReference type="InterPro" id="IPR050689">
    <property type="entry name" value="FKBP-type_PPIase"/>
</dbReference>
<dbReference type="EC" id="5.2.1.8" evidence="2 5"/>
<feature type="region of interest" description="Disordered" evidence="6">
    <location>
        <begin position="1"/>
        <end position="20"/>
    </location>
</feature>
<gene>
    <name evidence="8" type="ORF">CSSPTR1EN2_LOCUS4370</name>
</gene>
<comment type="catalytic activity">
    <reaction evidence="1 5">
        <text>[protein]-peptidylproline (omega=180) = [protein]-peptidylproline (omega=0)</text>
        <dbReference type="Rhea" id="RHEA:16237"/>
        <dbReference type="Rhea" id="RHEA-COMP:10747"/>
        <dbReference type="Rhea" id="RHEA-COMP:10748"/>
        <dbReference type="ChEBI" id="CHEBI:83833"/>
        <dbReference type="ChEBI" id="CHEBI:83834"/>
        <dbReference type="EC" id="5.2.1.8"/>
    </reaction>
</comment>
<evidence type="ECO:0000256" key="3">
    <source>
        <dbReference type="ARBA" id="ARBA00023110"/>
    </source>
</evidence>
<evidence type="ECO:0000256" key="5">
    <source>
        <dbReference type="PROSITE-ProRule" id="PRU00277"/>
    </source>
</evidence>
<dbReference type="SUPFAM" id="SSF54534">
    <property type="entry name" value="FKBP-like"/>
    <property type="match status" value="1"/>
</dbReference>
<dbReference type="Gene3D" id="3.10.50.40">
    <property type="match status" value="1"/>
</dbReference>
<dbReference type="Pfam" id="PF00254">
    <property type="entry name" value="FKBP_C"/>
    <property type="match status" value="1"/>
</dbReference>
<evidence type="ECO:0000256" key="2">
    <source>
        <dbReference type="ARBA" id="ARBA00013194"/>
    </source>
</evidence>
<accession>A0ABP0TJN2</accession>